<accession>A0A7C3BZL2</accession>
<evidence type="ECO:0000313" key="9">
    <source>
        <dbReference type="EMBL" id="HFB53479.1"/>
    </source>
</evidence>
<keyword evidence="3 7" id="KW-0812">Transmembrane</keyword>
<evidence type="ECO:0000256" key="1">
    <source>
        <dbReference type="ARBA" id="ARBA00004429"/>
    </source>
</evidence>
<proteinExistence type="inferred from homology"/>
<feature type="transmembrane region" description="Helical" evidence="7">
    <location>
        <begin position="160"/>
        <end position="184"/>
    </location>
</feature>
<dbReference type="EMBL" id="DRNH01000103">
    <property type="protein sequence ID" value="HFB53479.1"/>
    <property type="molecule type" value="Genomic_DNA"/>
</dbReference>
<feature type="transmembrane region" description="Helical" evidence="7">
    <location>
        <begin position="12"/>
        <end position="34"/>
    </location>
</feature>
<evidence type="ECO:0000256" key="7">
    <source>
        <dbReference type="SAM" id="Phobius"/>
    </source>
</evidence>
<keyword evidence="6" id="KW-0813">Transport</keyword>
<evidence type="ECO:0000256" key="2">
    <source>
        <dbReference type="ARBA" id="ARBA00022475"/>
    </source>
</evidence>
<evidence type="ECO:0000256" key="3">
    <source>
        <dbReference type="ARBA" id="ARBA00022692"/>
    </source>
</evidence>
<keyword evidence="6" id="KW-0653">Protein transport</keyword>
<dbReference type="Proteomes" id="UP000886390">
    <property type="component" value="Unassembled WGS sequence"/>
</dbReference>
<keyword evidence="4 7" id="KW-1133">Transmembrane helix</keyword>
<feature type="transmembrane region" description="Helical" evidence="7">
    <location>
        <begin position="118"/>
        <end position="140"/>
    </location>
</feature>
<gene>
    <name evidence="9" type="ORF">ENJ67_01990</name>
</gene>
<dbReference type="InterPro" id="IPR002898">
    <property type="entry name" value="MotA_ExbB_proton_chnl"/>
</dbReference>
<evidence type="ECO:0000259" key="8">
    <source>
        <dbReference type="Pfam" id="PF01618"/>
    </source>
</evidence>
<dbReference type="GO" id="GO:0015031">
    <property type="term" value="P:protein transport"/>
    <property type="evidence" value="ECO:0007669"/>
    <property type="project" value="UniProtKB-KW"/>
</dbReference>
<evidence type="ECO:0000256" key="6">
    <source>
        <dbReference type="RuleBase" id="RU004057"/>
    </source>
</evidence>
<keyword evidence="2" id="KW-1003">Cell membrane</keyword>
<dbReference type="GO" id="GO:0005886">
    <property type="term" value="C:plasma membrane"/>
    <property type="evidence" value="ECO:0007669"/>
    <property type="project" value="UniProtKB-SubCell"/>
</dbReference>
<evidence type="ECO:0000256" key="4">
    <source>
        <dbReference type="ARBA" id="ARBA00022989"/>
    </source>
</evidence>
<evidence type="ECO:0000256" key="5">
    <source>
        <dbReference type="ARBA" id="ARBA00023136"/>
    </source>
</evidence>
<comment type="caution">
    <text evidence="9">The sequence shown here is derived from an EMBL/GenBank/DDBJ whole genome shotgun (WGS) entry which is preliminary data.</text>
</comment>
<protein>
    <recommendedName>
        <fullName evidence="8">MotA/TolQ/ExbB proton channel domain-containing protein</fullName>
    </recommendedName>
</protein>
<name>A0A7C3BZL2_9BACT</name>
<comment type="similarity">
    <text evidence="6">Belongs to the exbB/tolQ family.</text>
</comment>
<feature type="domain" description="MotA/TolQ/ExbB proton channel" evidence="8">
    <location>
        <begin position="112"/>
        <end position="200"/>
    </location>
</feature>
<organism evidence="9">
    <name type="scientific">Sulfurimonas autotrophica</name>
    <dbReference type="NCBI Taxonomy" id="202747"/>
    <lineage>
        <taxon>Bacteria</taxon>
        <taxon>Pseudomonadati</taxon>
        <taxon>Campylobacterota</taxon>
        <taxon>Epsilonproteobacteria</taxon>
        <taxon>Campylobacterales</taxon>
        <taxon>Sulfurimonadaceae</taxon>
        <taxon>Sulfurimonas</taxon>
    </lineage>
</organism>
<keyword evidence="5 7" id="KW-0472">Membrane</keyword>
<dbReference type="Pfam" id="PF01618">
    <property type="entry name" value="MotA_ExbB"/>
    <property type="match status" value="1"/>
</dbReference>
<reference evidence="9" key="1">
    <citation type="journal article" date="2020" name="mSystems">
        <title>Genome- and Community-Level Interaction Insights into Carbon Utilization and Element Cycling Functions of Hydrothermarchaeota in Hydrothermal Sediment.</title>
        <authorList>
            <person name="Zhou Z."/>
            <person name="Liu Y."/>
            <person name="Xu W."/>
            <person name="Pan J."/>
            <person name="Luo Z.H."/>
            <person name="Li M."/>
        </authorList>
    </citation>
    <scope>NUCLEOTIDE SEQUENCE [LARGE SCALE GENOMIC DNA]</scope>
    <source>
        <strain evidence="9">HyVt-507</strain>
    </source>
</reference>
<feature type="transmembrane region" description="Helical" evidence="7">
    <location>
        <begin position="40"/>
        <end position="59"/>
    </location>
</feature>
<comment type="subcellular location">
    <subcellularLocation>
        <location evidence="1">Cell inner membrane</location>
        <topology evidence="1">Multi-pass membrane protein</topology>
    </subcellularLocation>
    <subcellularLocation>
        <location evidence="6">Membrane</location>
        <topology evidence="6">Multi-pass membrane protein</topology>
    </subcellularLocation>
</comment>
<sequence>MHSKYNGSLCFANYFVIALIPILFFVVMLLGYLHLIPLNIPIYGLGVIAFILFIFLLFIKHNANYSICKIKASQLKMQKYLEKKLDENALSIEGETKSILDIENFLNTYYDDVRNNNFAAVASSIFPMLGILGTFVAIALSMPDFSVEDTAALDREISVLLNGVGSAFFASIYGILLSLIWTYFEKRGLSKIEHYFKEIQENYRKYIFSKEELLIYKYTQYDIKENRFIAALQETFNLDFIKQMTQQQLAAYEQTTTQTAQNFNAMTSTLQNVSRELTQTLHEMQRGQSALSAQNHIDKALVDFTLATRSFEKTIKIFSAQLENSLNRTFEKIDSEIGEIVIKLADFATHVSMESAEVQSSIARYHKLVADQVKEK</sequence>
<dbReference type="AlphaFoldDB" id="A0A7C3BZL2"/>